<dbReference type="GeneID" id="108741709"/>
<sequence>MFKILVYTLLHLNAVCSVYFTMTDLSFTLPGDKKKFPASNYPLLVLYALPENMNNDTAHKLWYNVSDEKGYLQMYHSTGDLMLRKEYYYKQALDEEVISATAYVEDSKTGRSNSTQLKITVSDRELECNLIIGDLCFWKSANYRISENTGPSLIGSLSPLFLLEMCKEYKINYTLIEGSNQFKLEPPSTDNKLWTLHSTKPLERDVIRTPFATKSSETGELRSVSVKCYLETPKGIVFDDTQNLVVKVLDEDDNPPIIHARETIHVVLNSEHVKKDQILEIKEVLITDRDSTAVNHYDIRILNDNLGILEEICMIYEDDRDAEPQTAIHCKIRFTKDTQISQFPYHVVLQFNDTTLLPGNGKSEARINVIINFKGSPGFMNNLESTEAAHMERHNPLLFPRREIKIFRTAAPLARVAQPDEIKAKTFNMSEANFSVKNDSSGGGFHITNGHGIIFVENTSLIRNSSSPIRLEVQWFNKTSFYSDILYIALVDEPTVSCTTLGFKVKDWKFCAKNKSPKDCLKTCGLATGGSSSVDRRAWYGSERCMWRGDKVPGTTSTSLYSTCTPDIKTCPDGICDELESLHSLICPQDCSEDILIPSKKNPKTHRGLEVGEGVCFCTRTGQCSCIDPPDEKKRRKSLSNETAPTALDFTVQNASAFLPKVSQNRSLAASYGAGCGTPCIFGIFLALMFLSLSIGIVVYCWRNNYKRKFKRNRSEADSQNLSVPVISEHLEHQDSHLLNLDFTSDIAADLAANNRNIEVDPEWEFPRDKLIIEQVLGEGEFGRVLRAKALNIAGNVGYTTVAVKTLKDDAGERELLDLLSEYRLLKEVSHPNVIRLLGASTSPGGPVYLIIEFAEYGSLRTYLRKCRQIKSEPNIRCSTGEQWTPTVQYDEPKVFTVSARDIISFAWQIAKGMAYLSDMKLVHRDLAARNILLAAEKVCKVSDFGLTRDVYEDDAYLKKSKGRVPVKWMAPESLSDQIYTNKSDVWSFGVLVWELVTLGASPYPGIAIQSLFHLLRSGYRMERPENCSVELYQIMRNCWEADPEKRLTFHELAEKFEKMLSEEVQYLDVSGNAVYNRGYFLNQQDISQHDHEDEIVTAPIEKNTSDPVNYLERIQQYIKCGESNKLDVNLDPSAFAETELEPLKNDQPNQGYETPVKVSNKMSNLQTPTNGYPRHGYTDMNLIKKV</sequence>
<keyword evidence="5" id="KW-0812">Transmembrane</keyword>
<dbReference type="Gene3D" id="3.30.200.20">
    <property type="entry name" value="Phosphorylase Kinase, domain 1"/>
    <property type="match status" value="1"/>
</dbReference>
<name>A0A7F5RJI0_AGRPL</name>
<dbReference type="KEGG" id="apln:108741709"/>
<keyword evidence="10" id="KW-0808">Transferase</keyword>
<feature type="binding site" evidence="4">
    <location>
        <position position="805"/>
    </location>
    <ligand>
        <name>ATP</name>
        <dbReference type="ChEBI" id="CHEBI:30616"/>
    </ligand>
</feature>
<dbReference type="Pfam" id="PF22540">
    <property type="entry name" value="RET_CRD"/>
    <property type="match status" value="1"/>
</dbReference>
<dbReference type="AlphaFoldDB" id="A0A7F5RJI0"/>
<dbReference type="GO" id="GO:0005886">
    <property type="term" value="C:plasma membrane"/>
    <property type="evidence" value="ECO:0007669"/>
    <property type="project" value="TreeGrafter"/>
</dbReference>
<keyword evidence="6" id="KW-0732">Signal</keyword>
<dbReference type="FunFam" id="1.10.510.10:FF:000462">
    <property type="entry name" value="Receptor tyrosine kinase"/>
    <property type="match status" value="1"/>
</dbReference>
<feature type="chain" id="PRO_5028814253" evidence="6">
    <location>
        <begin position="18"/>
        <end position="1187"/>
    </location>
</feature>
<keyword evidence="5" id="KW-1133">Transmembrane helix</keyword>
<comment type="subcellular location">
    <subcellularLocation>
        <location evidence="1">Membrane</location>
        <topology evidence="1">Single-pass membrane protein</topology>
    </subcellularLocation>
</comment>
<proteinExistence type="predicted"/>
<dbReference type="PROSITE" id="PS00107">
    <property type="entry name" value="PROTEIN_KINASE_ATP"/>
    <property type="match status" value="1"/>
</dbReference>
<dbReference type="InterPro" id="IPR000719">
    <property type="entry name" value="Prot_kinase_dom"/>
</dbReference>
<evidence type="ECO:0000256" key="2">
    <source>
        <dbReference type="ARBA" id="ARBA00051243"/>
    </source>
</evidence>
<dbReference type="GO" id="GO:0004714">
    <property type="term" value="F:transmembrane receptor protein tyrosine kinase activity"/>
    <property type="evidence" value="ECO:0007669"/>
    <property type="project" value="UniProtKB-EC"/>
</dbReference>
<feature type="transmembrane region" description="Helical" evidence="5">
    <location>
        <begin position="681"/>
        <end position="702"/>
    </location>
</feature>
<evidence type="ECO:0000256" key="1">
    <source>
        <dbReference type="ARBA" id="ARBA00004167"/>
    </source>
</evidence>
<dbReference type="PROSITE" id="PS00109">
    <property type="entry name" value="PROTEIN_KINASE_TYR"/>
    <property type="match status" value="1"/>
</dbReference>
<feature type="domain" description="Cadherin" evidence="8">
    <location>
        <begin position="170"/>
        <end position="258"/>
    </location>
</feature>
<dbReference type="OrthoDB" id="3256376at2759"/>
<dbReference type="PRINTS" id="PR00109">
    <property type="entry name" value="TYRKINASE"/>
</dbReference>
<dbReference type="RefSeq" id="XP_025836157.1">
    <property type="nucleotide sequence ID" value="XM_025980372.1"/>
</dbReference>
<dbReference type="GO" id="GO:0005524">
    <property type="term" value="F:ATP binding"/>
    <property type="evidence" value="ECO:0007669"/>
    <property type="project" value="UniProtKB-UniRule"/>
</dbReference>
<dbReference type="PROSITE" id="PS50011">
    <property type="entry name" value="PROTEIN_KINASE_DOM"/>
    <property type="match status" value="1"/>
</dbReference>
<dbReference type="SMART" id="SM00219">
    <property type="entry name" value="TyrKc"/>
    <property type="match status" value="1"/>
</dbReference>
<dbReference type="InterPro" id="IPR011009">
    <property type="entry name" value="Kinase-like_dom_sf"/>
</dbReference>
<feature type="signal peptide" evidence="6">
    <location>
        <begin position="1"/>
        <end position="17"/>
    </location>
</feature>
<dbReference type="InterPro" id="IPR008266">
    <property type="entry name" value="Tyr_kinase_AS"/>
</dbReference>
<evidence type="ECO:0000256" key="3">
    <source>
        <dbReference type="PROSITE-ProRule" id="PRU00043"/>
    </source>
</evidence>
<dbReference type="SUPFAM" id="SSF56112">
    <property type="entry name" value="Protein kinase-like (PK-like)"/>
    <property type="match status" value="1"/>
</dbReference>
<dbReference type="GO" id="GO:0007169">
    <property type="term" value="P:cell surface receptor protein tyrosine kinase signaling pathway"/>
    <property type="evidence" value="ECO:0007669"/>
    <property type="project" value="TreeGrafter"/>
</dbReference>
<keyword evidence="10" id="KW-0418">Kinase</keyword>
<keyword evidence="3" id="KW-0106">Calcium</keyword>
<keyword evidence="4" id="KW-0067">ATP-binding</keyword>
<dbReference type="PANTHER" id="PTHR24416:SF617">
    <property type="entry name" value="RET ONCOGENE, ISOFORM A"/>
    <property type="match status" value="1"/>
</dbReference>
<dbReference type="InterPro" id="IPR020635">
    <property type="entry name" value="Tyr_kinase_cat_dom"/>
</dbReference>
<evidence type="ECO:0000313" key="10">
    <source>
        <dbReference type="RefSeq" id="XP_025836157.1"/>
    </source>
</evidence>
<evidence type="ECO:0000256" key="5">
    <source>
        <dbReference type="SAM" id="Phobius"/>
    </source>
</evidence>
<keyword evidence="10" id="KW-0675">Receptor</keyword>
<dbReference type="FunCoup" id="A0A7F5RJI0">
    <property type="interactions" value="2"/>
</dbReference>
<dbReference type="InterPro" id="IPR017441">
    <property type="entry name" value="Protein_kinase_ATP_BS"/>
</dbReference>
<dbReference type="Proteomes" id="UP000192223">
    <property type="component" value="Unplaced"/>
</dbReference>
<gene>
    <name evidence="10" type="primary">LOC108741709</name>
</gene>
<keyword evidence="4" id="KW-0547">Nucleotide-binding</keyword>
<dbReference type="InterPro" id="IPR001245">
    <property type="entry name" value="Ser-Thr/Tyr_kinase_cat_dom"/>
</dbReference>
<dbReference type="GO" id="GO:0005509">
    <property type="term" value="F:calcium ion binding"/>
    <property type="evidence" value="ECO:0007669"/>
    <property type="project" value="UniProtKB-UniRule"/>
</dbReference>
<accession>A0A7F5RJI0</accession>
<dbReference type="InterPro" id="IPR050122">
    <property type="entry name" value="RTK"/>
</dbReference>
<evidence type="ECO:0000313" key="9">
    <source>
        <dbReference type="Proteomes" id="UP000192223"/>
    </source>
</evidence>
<keyword evidence="5" id="KW-0472">Membrane</keyword>
<dbReference type="PANTHER" id="PTHR24416">
    <property type="entry name" value="TYROSINE-PROTEIN KINASE RECEPTOR"/>
    <property type="match status" value="1"/>
</dbReference>
<evidence type="ECO:0000256" key="4">
    <source>
        <dbReference type="PROSITE-ProRule" id="PRU10141"/>
    </source>
</evidence>
<dbReference type="PROSITE" id="PS50268">
    <property type="entry name" value="CADHERIN_2"/>
    <property type="match status" value="1"/>
</dbReference>
<comment type="catalytic activity">
    <reaction evidence="2">
        <text>L-tyrosyl-[protein] + ATP = O-phospho-L-tyrosyl-[protein] + ADP + H(+)</text>
        <dbReference type="Rhea" id="RHEA:10596"/>
        <dbReference type="Rhea" id="RHEA-COMP:10136"/>
        <dbReference type="Rhea" id="RHEA-COMP:20101"/>
        <dbReference type="ChEBI" id="CHEBI:15378"/>
        <dbReference type="ChEBI" id="CHEBI:30616"/>
        <dbReference type="ChEBI" id="CHEBI:46858"/>
        <dbReference type="ChEBI" id="CHEBI:61978"/>
        <dbReference type="ChEBI" id="CHEBI:456216"/>
        <dbReference type="EC" id="2.7.10.1"/>
    </reaction>
</comment>
<evidence type="ECO:0000256" key="6">
    <source>
        <dbReference type="SAM" id="SignalP"/>
    </source>
</evidence>
<protein>
    <submittedName>
        <fullName evidence="10">Proto-oncogene tyrosine-protein kinase receptor Ret</fullName>
    </submittedName>
</protein>
<evidence type="ECO:0000259" key="7">
    <source>
        <dbReference type="PROSITE" id="PS50011"/>
    </source>
</evidence>
<dbReference type="GO" id="GO:0043235">
    <property type="term" value="C:receptor complex"/>
    <property type="evidence" value="ECO:0007669"/>
    <property type="project" value="TreeGrafter"/>
</dbReference>
<evidence type="ECO:0000259" key="8">
    <source>
        <dbReference type="PROSITE" id="PS50268"/>
    </source>
</evidence>
<organism evidence="9 10">
    <name type="scientific">Agrilus planipennis</name>
    <name type="common">Emerald ash borer</name>
    <name type="synonym">Agrilus marcopoli</name>
    <dbReference type="NCBI Taxonomy" id="224129"/>
    <lineage>
        <taxon>Eukaryota</taxon>
        <taxon>Metazoa</taxon>
        <taxon>Ecdysozoa</taxon>
        <taxon>Arthropoda</taxon>
        <taxon>Hexapoda</taxon>
        <taxon>Insecta</taxon>
        <taxon>Pterygota</taxon>
        <taxon>Neoptera</taxon>
        <taxon>Endopterygota</taxon>
        <taxon>Coleoptera</taxon>
        <taxon>Polyphaga</taxon>
        <taxon>Elateriformia</taxon>
        <taxon>Buprestoidea</taxon>
        <taxon>Buprestidae</taxon>
        <taxon>Agrilinae</taxon>
        <taxon>Agrilus</taxon>
    </lineage>
</organism>
<dbReference type="GO" id="GO:0007156">
    <property type="term" value="P:homophilic cell adhesion via plasma membrane adhesion molecules"/>
    <property type="evidence" value="ECO:0007669"/>
    <property type="project" value="InterPro"/>
</dbReference>
<dbReference type="InterPro" id="IPR002126">
    <property type="entry name" value="Cadherin-like_dom"/>
</dbReference>
<dbReference type="InParanoid" id="A0A7F5RJI0"/>
<feature type="domain" description="Protein kinase" evidence="7">
    <location>
        <begin position="771"/>
        <end position="1061"/>
    </location>
</feature>
<dbReference type="InterPro" id="IPR055162">
    <property type="entry name" value="RET_CRD"/>
</dbReference>
<dbReference type="Pfam" id="PF07714">
    <property type="entry name" value="PK_Tyr_Ser-Thr"/>
    <property type="match status" value="1"/>
</dbReference>
<dbReference type="Gene3D" id="1.10.510.10">
    <property type="entry name" value="Transferase(Phosphotransferase) domain 1"/>
    <property type="match status" value="1"/>
</dbReference>
<reference evidence="10" key="1">
    <citation type="submission" date="2025-08" db="UniProtKB">
        <authorList>
            <consortium name="RefSeq"/>
        </authorList>
    </citation>
    <scope>IDENTIFICATION</scope>
    <source>
        <tissue evidence="10">Entire body</tissue>
    </source>
</reference>
<keyword evidence="9" id="KW-1185">Reference proteome</keyword>